<name>A0ABR6DP65_9FLAO</name>
<accession>A0ABR6DP65</accession>
<evidence type="ECO:0000313" key="2">
    <source>
        <dbReference type="Proteomes" id="UP000555003"/>
    </source>
</evidence>
<sequence>MSKLETARINPRDFGAHLRDDTEEPFNNRPKSVRWLDAVSTYHKTGSISKAIIYLENSFSNRQKNKKNITEVENLVSSLYSYASDHSNLKYTYYNHKHTMEIYLSEKVKTTGWIWIINKTDYGGYSGYIVVNDSDSHNWEKQLRFPLIQNYIAKHIFKCESNLVEVGIINYYEGKHHKISYNKRDIKSAKKELKFLGTEISSFL</sequence>
<comment type="caution">
    <text evidence="1">The sequence shown here is derived from an EMBL/GenBank/DDBJ whole genome shotgun (WGS) entry which is preliminary data.</text>
</comment>
<dbReference type="Proteomes" id="UP000555003">
    <property type="component" value="Unassembled WGS sequence"/>
</dbReference>
<organism evidence="1 2">
    <name type="scientific">Flavobacterium gossypii</name>
    <dbReference type="NCBI Taxonomy" id="1646119"/>
    <lineage>
        <taxon>Bacteria</taxon>
        <taxon>Pseudomonadati</taxon>
        <taxon>Bacteroidota</taxon>
        <taxon>Flavobacteriia</taxon>
        <taxon>Flavobacteriales</taxon>
        <taxon>Flavobacteriaceae</taxon>
        <taxon>Flavobacterium</taxon>
    </lineage>
</organism>
<keyword evidence="2" id="KW-1185">Reference proteome</keyword>
<reference evidence="1 2" key="1">
    <citation type="submission" date="2020-08" db="EMBL/GenBank/DDBJ databases">
        <title>Genomic Encyclopedia of Type Strains, Phase IV (KMG-IV): sequencing the most valuable type-strain genomes for metagenomic binning, comparative biology and taxonomic classification.</title>
        <authorList>
            <person name="Goeker M."/>
        </authorList>
    </citation>
    <scope>NUCLEOTIDE SEQUENCE [LARGE SCALE GENOMIC DNA]</scope>
    <source>
        <strain evidence="1 2">DSM 100397</strain>
    </source>
</reference>
<dbReference type="RefSeq" id="WP_182493235.1">
    <property type="nucleotide sequence ID" value="NZ_JACJIS010000001.1"/>
</dbReference>
<dbReference type="EMBL" id="JACJIS010000001">
    <property type="protein sequence ID" value="MBA9073497.1"/>
    <property type="molecule type" value="Genomic_DNA"/>
</dbReference>
<proteinExistence type="predicted"/>
<gene>
    <name evidence="1" type="ORF">GGR22_001623</name>
</gene>
<evidence type="ECO:0000313" key="1">
    <source>
        <dbReference type="EMBL" id="MBA9073497.1"/>
    </source>
</evidence>
<protein>
    <submittedName>
        <fullName evidence="1">Uncharacterized protein</fullName>
    </submittedName>
</protein>